<dbReference type="InterPro" id="IPR029000">
    <property type="entry name" value="Cyclophilin-like_dom_sf"/>
</dbReference>
<evidence type="ECO:0000313" key="3">
    <source>
        <dbReference type="EMBL" id="KJY58659.1"/>
    </source>
</evidence>
<dbReference type="STRING" id="1218493.JF76_03120"/>
<gene>
    <name evidence="3" type="ORF">JF76_03120</name>
</gene>
<proteinExistence type="predicted"/>
<comment type="caution">
    <text evidence="3">The sequence shown here is derived from an EMBL/GenBank/DDBJ whole genome shotgun (WGS) entry which is preliminary data.</text>
</comment>
<dbReference type="InterPro" id="IPR013785">
    <property type="entry name" value="Aldolase_TIM"/>
</dbReference>
<dbReference type="Pfam" id="PF05913">
    <property type="entry name" value="MupG_C"/>
    <property type="match status" value="1"/>
</dbReference>
<dbReference type="InterPro" id="IPR008589">
    <property type="entry name" value="MupG"/>
</dbReference>
<evidence type="ECO:0000259" key="2">
    <source>
        <dbReference type="Pfam" id="PF19200"/>
    </source>
</evidence>
<dbReference type="PANTHER" id="PTHR38435:SF1">
    <property type="entry name" value="DUF871 DOMAIN-CONTAINING PROTEIN"/>
    <property type="match status" value="1"/>
</dbReference>
<dbReference type="InterPro" id="IPR017853">
    <property type="entry name" value="GH"/>
</dbReference>
<dbReference type="InterPro" id="IPR043797">
    <property type="entry name" value="MupG_N"/>
</dbReference>
<dbReference type="PATRIC" id="fig|1218493.3.peg.330"/>
<name>A0A0F4LK78_9LACO</name>
<reference evidence="3 4" key="1">
    <citation type="submission" date="2014-12" db="EMBL/GenBank/DDBJ databases">
        <title>Comparative genomics of the lactic acid bacteria isolated from the honey bee gut.</title>
        <authorList>
            <person name="Ellegaard K.M."/>
            <person name="Tamarit D."/>
            <person name="Javelind E."/>
            <person name="Olofsson T."/>
            <person name="Andersson S.G."/>
            <person name="Vasquez A."/>
        </authorList>
    </citation>
    <scope>NUCLEOTIDE SEQUENCE [LARGE SCALE GENOMIC DNA]</scope>
    <source>
        <strain evidence="3 4">Biut2</strain>
    </source>
</reference>
<dbReference type="Gene3D" id="3.20.20.70">
    <property type="entry name" value="Aldolase class I"/>
    <property type="match status" value="1"/>
</dbReference>
<evidence type="ECO:0008006" key="5">
    <source>
        <dbReference type="Google" id="ProtNLM"/>
    </source>
</evidence>
<evidence type="ECO:0000313" key="4">
    <source>
        <dbReference type="Proteomes" id="UP000033533"/>
    </source>
</evidence>
<organism evidence="3 4">
    <name type="scientific">Lactobacillus kullabergensis</name>
    <dbReference type="NCBI Taxonomy" id="1218493"/>
    <lineage>
        <taxon>Bacteria</taxon>
        <taxon>Bacillati</taxon>
        <taxon>Bacillota</taxon>
        <taxon>Bacilli</taxon>
        <taxon>Lactobacillales</taxon>
        <taxon>Lactobacillaceae</taxon>
        <taxon>Lactobacillus</taxon>
    </lineage>
</organism>
<dbReference type="AlphaFoldDB" id="A0A0F4LK78"/>
<dbReference type="HOGENOM" id="CLU_065324_1_0_9"/>
<dbReference type="Proteomes" id="UP000033533">
    <property type="component" value="Unassembled WGS sequence"/>
</dbReference>
<feature type="domain" description="6-phospho-N-acetylmuramidase C-terminal" evidence="1">
    <location>
        <begin position="246"/>
        <end position="360"/>
    </location>
</feature>
<dbReference type="PANTHER" id="PTHR38435">
    <property type="match status" value="1"/>
</dbReference>
<sequence length="361" mass="41356">MKRKLGISIYPDHSDFASDKAYIKKASEFGFSRIFMSLLEITGEKEEVVSKYQELTKLAKELNYEVILDVSPAIFNLLRISYDDLSFFVELGVDGLRLDDGFDGKKEALLSYNPQGLIIELNMSNDVAYVDNILSYQANKPFIYGCHNFYPQKGTGLPYDFFVKCSQRFKRNNLHTAAFISSQSGKIGPWSVNDGLPTLEEDRELPIEVQAKKMFATGLIDDVIIGNSYASDEELKKLSLIDRYQVELKIDFVSDINKVEHDIVLKNQHVRRGDINEQVIRSTEVRKKYHSFSNSPHDNEIEFQKGDVVIGNNGFGKYKNELQIVLKPHKDNRKNLVGHINTDELLLLPFIKSWSKFKFVC</sequence>
<dbReference type="OrthoDB" id="5809921at2"/>
<dbReference type="Gene3D" id="2.40.100.10">
    <property type="entry name" value="Cyclophilin-like"/>
    <property type="match status" value="1"/>
</dbReference>
<feature type="domain" description="6-phospho-N-acetylmuramidase N-terminal" evidence="2">
    <location>
        <begin position="5"/>
        <end position="239"/>
    </location>
</feature>
<dbReference type="EMBL" id="JXBY01000006">
    <property type="protein sequence ID" value="KJY58659.1"/>
    <property type="molecule type" value="Genomic_DNA"/>
</dbReference>
<dbReference type="SUPFAM" id="SSF51445">
    <property type="entry name" value="(Trans)glycosidases"/>
    <property type="match status" value="1"/>
</dbReference>
<dbReference type="InterPro" id="IPR043894">
    <property type="entry name" value="MupG_C"/>
</dbReference>
<dbReference type="Pfam" id="PF19200">
    <property type="entry name" value="MupG_N"/>
    <property type="match status" value="1"/>
</dbReference>
<dbReference type="SUPFAM" id="SSF50891">
    <property type="entry name" value="Cyclophilin-like"/>
    <property type="match status" value="1"/>
</dbReference>
<protein>
    <recommendedName>
        <fullName evidence="5">DUF871 domain-containing protein</fullName>
    </recommendedName>
</protein>
<dbReference type="RefSeq" id="WP_045927524.1">
    <property type="nucleotide sequence ID" value="NZ_JBHSZS010000003.1"/>
</dbReference>
<evidence type="ECO:0000259" key="1">
    <source>
        <dbReference type="Pfam" id="PF05913"/>
    </source>
</evidence>
<accession>A0A0F4LK78</accession>